<evidence type="ECO:0000313" key="1">
    <source>
        <dbReference type="EMBL" id="DAF95487.1"/>
    </source>
</evidence>
<proteinExistence type="inferred from homology"/>
<organism evidence="1">
    <name type="scientific">Myoviridae sp. ctCo31</name>
    <dbReference type="NCBI Taxonomy" id="2825053"/>
    <lineage>
        <taxon>Viruses</taxon>
        <taxon>Duplodnaviria</taxon>
        <taxon>Heunggongvirae</taxon>
        <taxon>Uroviricota</taxon>
        <taxon>Caudoviricetes</taxon>
    </lineage>
</organism>
<sequence length="350" mass="41672">MNDNLFFEIQKAIEVCSTFDRYRLVRWSPLKINCRCPLCHDSQKSKIKARFWVNEKDGTLLVGCFNCGHHSNFTSFCKDYYPEIFKELMFQKYNKNKPNDQPKLEIPKEHGNSLKVSEKSNIEIQVRKYCKCVKELPESHPIVKYIKNRQIPEEFYDYFWFTNKWQELVHAIQPESYKDPKPEYRLVMIIKDFDKRWTAIQGRSLEDNPRNKYITIKEFDTANKIFGLDKVDINKTVFLVEGIVDSLFIDNAIAITGGSLNFDEIPIKKENRVWCWDNEPYAEHTIKRIEKAVENNENIVLFDKTQWSSKDINDLITKEHISQKEVNDYLKDNIINGLMAQLRFKQWRKV</sequence>
<dbReference type="GO" id="GO:0003677">
    <property type="term" value="F:DNA binding"/>
    <property type="evidence" value="ECO:0007669"/>
    <property type="project" value="InterPro"/>
</dbReference>
<dbReference type="Gene3D" id="3.90.580.10">
    <property type="entry name" value="Zinc finger, CHC2-type domain"/>
    <property type="match status" value="1"/>
</dbReference>
<dbReference type="CDD" id="cd01029">
    <property type="entry name" value="TOPRIM_primases"/>
    <property type="match status" value="1"/>
</dbReference>
<dbReference type="InterPro" id="IPR046392">
    <property type="entry name" value="PRIMASE_T4"/>
</dbReference>
<dbReference type="InterPro" id="IPR034154">
    <property type="entry name" value="TOPRIM_DnaG/twinkle"/>
</dbReference>
<protein>
    <submittedName>
        <fullName evidence="1">DNA primase</fullName>
    </submittedName>
</protein>
<dbReference type="GO" id="GO:0006260">
    <property type="term" value="P:DNA replication"/>
    <property type="evidence" value="ECO:0007669"/>
    <property type="project" value="InterPro"/>
</dbReference>
<dbReference type="SUPFAM" id="SSF56731">
    <property type="entry name" value="DNA primase core"/>
    <property type="match status" value="1"/>
</dbReference>
<dbReference type="GO" id="GO:0008270">
    <property type="term" value="F:zinc ion binding"/>
    <property type="evidence" value="ECO:0007669"/>
    <property type="project" value="InterPro"/>
</dbReference>
<dbReference type="InterPro" id="IPR036977">
    <property type="entry name" value="DNA_primase_Znf_CHC2"/>
</dbReference>
<name>A0A8S5ULY6_9CAUD</name>
<accession>A0A8S5ULY6</accession>
<dbReference type="EMBL" id="BK016109">
    <property type="protein sequence ID" value="DAF95487.1"/>
    <property type="molecule type" value="Genomic_DNA"/>
</dbReference>
<reference evidence="1" key="1">
    <citation type="journal article" date="2021" name="Proc. Natl. Acad. Sci. U.S.A.">
        <title>A Catalog of Tens of Thousands of Viruses from Human Metagenomes Reveals Hidden Associations with Chronic Diseases.</title>
        <authorList>
            <person name="Tisza M.J."/>
            <person name="Buck C.B."/>
        </authorList>
    </citation>
    <scope>NUCLEOTIDE SEQUENCE</scope>
    <source>
        <strain evidence="1">CtCo31</strain>
    </source>
</reference>
<dbReference type="HAMAP" id="MF_04157">
    <property type="entry name" value="PRIMASE_T4"/>
    <property type="match status" value="1"/>
</dbReference>